<dbReference type="NCBIfam" id="TIGR01188">
    <property type="entry name" value="drrA"/>
    <property type="match status" value="1"/>
</dbReference>
<dbReference type="HOGENOM" id="CLU_000604_1_2_2"/>
<evidence type="ECO:0000256" key="7">
    <source>
        <dbReference type="ARBA" id="ARBA00023136"/>
    </source>
</evidence>
<dbReference type="InterPro" id="IPR005894">
    <property type="entry name" value="DrrA"/>
</dbReference>
<evidence type="ECO:0000256" key="3">
    <source>
        <dbReference type="ARBA" id="ARBA00022475"/>
    </source>
</evidence>
<accession>Q8PU86</accession>
<keyword evidence="2" id="KW-0813">Transport</keyword>
<evidence type="ECO:0000256" key="2">
    <source>
        <dbReference type="ARBA" id="ARBA00022448"/>
    </source>
</evidence>
<gene>
    <name evidence="10" type="ordered locus">MM_2455</name>
</gene>
<dbReference type="Pfam" id="PF00005">
    <property type="entry name" value="ABC_tran"/>
    <property type="match status" value="1"/>
</dbReference>
<dbReference type="SUPFAM" id="SSF52540">
    <property type="entry name" value="P-loop containing nucleoside triphosphate hydrolases"/>
    <property type="match status" value="1"/>
</dbReference>
<reference evidence="10 11" key="1">
    <citation type="journal article" date="2002" name="J. Mol. Microbiol. Biotechnol.">
        <title>The genome of Methanosarcina mazei: evidence for lateral gene transfer between Bacteria and Archaea.</title>
        <authorList>
            <person name="Deppenmeier U."/>
            <person name="Johann A."/>
            <person name="Hartsch T."/>
            <person name="Merkl R."/>
            <person name="Schmitz R.A."/>
            <person name="Martinez-Arias R."/>
            <person name="Henne A."/>
            <person name="Wiezer A."/>
            <person name="Baumer S."/>
            <person name="Jacobi C."/>
            <person name="Bruggemann H."/>
            <person name="Lienard T."/>
            <person name="Christmann A."/>
            <person name="Bomeke M."/>
            <person name="Steckel S."/>
            <person name="Bhattacharyya A."/>
            <person name="Lykidis A."/>
            <person name="Overbeek R."/>
            <person name="Klenk H.P."/>
            <person name="Gunsalus R.P."/>
            <person name="Fritz H.J."/>
            <person name="Gottschalk G."/>
        </authorList>
    </citation>
    <scope>NUCLEOTIDE SEQUENCE [LARGE SCALE GENOMIC DNA]</scope>
    <source>
        <strain evidence="11">ATCC BAA-159 / DSM 3647 / Goe1 / Go1 / JCM 11833 / OCM 88</strain>
    </source>
</reference>
<dbReference type="PROSITE" id="PS50893">
    <property type="entry name" value="ABC_TRANSPORTER_2"/>
    <property type="match status" value="1"/>
</dbReference>
<proteinExistence type="inferred from homology"/>
<feature type="domain" description="ABC transporter" evidence="9">
    <location>
        <begin position="10"/>
        <end position="241"/>
    </location>
</feature>
<dbReference type="Pfam" id="PF13732">
    <property type="entry name" value="DrrA1-3_C"/>
    <property type="match status" value="1"/>
</dbReference>
<dbReference type="eggNOG" id="arCOG00194">
    <property type="taxonomic scope" value="Archaea"/>
</dbReference>
<name>Q8PU86_METMA</name>
<evidence type="ECO:0000256" key="5">
    <source>
        <dbReference type="ARBA" id="ARBA00022840"/>
    </source>
</evidence>
<dbReference type="PANTHER" id="PTHR43582:SF2">
    <property type="entry name" value="LINEARMYCIN RESISTANCE ATP-BINDING PROTEIN LNRL"/>
    <property type="match status" value="1"/>
</dbReference>
<dbReference type="PANTHER" id="PTHR43582">
    <property type="entry name" value="LINEARMYCIN RESISTANCE ATP-BINDING PROTEIN LNRL"/>
    <property type="match status" value="1"/>
</dbReference>
<dbReference type="GO" id="GO:1900753">
    <property type="term" value="P:doxorubicin transport"/>
    <property type="evidence" value="ECO:0007669"/>
    <property type="project" value="InterPro"/>
</dbReference>
<dbReference type="Proteomes" id="UP000000595">
    <property type="component" value="Chromosome"/>
</dbReference>
<dbReference type="GO" id="GO:0005886">
    <property type="term" value="C:plasma membrane"/>
    <property type="evidence" value="ECO:0007669"/>
    <property type="project" value="UniProtKB-SubCell"/>
</dbReference>
<dbReference type="FunFam" id="3.40.50.300:FF:000589">
    <property type="entry name" value="ABC transporter, ATP-binding subunit"/>
    <property type="match status" value="1"/>
</dbReference>
<evidence type="ECO:0000256" key="1">
    <source>
        <dbReference type="ARBA" id="ARBA00004413"/>
    </source>
</evidence>
<dbReference type="EMBL" id="AE008384">
    <property type="protein sequence ID" value="AAM32151.1"/>
    <property type="molecule type" value="Genomic_DNA"/>
</dbReference>
<dbReference type="InterPro" id="IPR027417">
    <property type="entry name" value="P-loop_NTPase"/>
</dbReference>
<keyword evidence="7" id="KW-0472">Membrane</keyword>
<protein>
    <submittedName>
        <fullName evidence="10">ABC transporter, ATP-binding protein</fullName>
    </submittedName>
</protein>
<keyword evidence="5 10" id="KW-0067">ATP-binding</keyword>
<dbReference type="InterPro" id="IPR025302">
    <property type="entry name" value="DrrA1/2-like_C"/>
</dbReference>
<dbReference type="AlphaFoldDB" id="Q8PU86"/>
<sequence>MKVLFNMSAIMVKELTKRFGEFTAVDRVSFSVETGELFGLLGPNGAGKTTIINMLTTLLLPTAGDAEIAGYDLRRDPARVRNNIGIIFQDPSLDIGLTGRENLEFHAMMYSIVSDEREERIREVLEVVGLSDKADILVEYYSGGMKRRLEIARGLIHYPKVLFLDEPTLGLDAQTRRSIWDHIRKLNRNYGTSVILTTHYMEEADYLCDRIAIIDQGKIIALDTPSGLKKRLKGDCVSLDIEGKVDLIASALGKKEWVKEVARNEKMLDVIISDYEKNIPDIFRTASSLGIGIRSINFSKPSLEDVFLRLTGSTIREQEGSRLSVRRERMRRRMLR</sequence>
<keyword evidence="3" id="KW-1003">Cell membrane</keyword>
<dbReference type="KEGG" id="mma:MM_2455"/>
<dbReference type="SMART" id="SM00382">
    <property type="entry name" value="AAA"/>
    <property type="match status" value="1"/>
</dbReference>
<comment type="similarity">
    <text evidence="8">Belongs to the ABC transporter superfamily. Drug exporter-1 (DrugE1) (TC 3.A.1.105) family.</text>
</comment>
<dbReference type="InterPro" id="IPR003439">
    <property type="entry name" value="ABC_transporter-like_ATP-bd"/>
</dbReference>
<evidence type="ECO:0000256" key="8">
    <source>
        <dbReference type="ARBA" id="ARBA00049985"/>
    </source>
</evidence>
<evidence type="ECO:0000259" key="9">
    <source>
        <dbReference type="PROSITE" id="PS50893"/>
    </source>
</evidence>
<dbReference type="PROSITE" id="PS00211">
    <property type="entry name" value="ABC_TRANSPORTER_1"/>
    <property type="match status" value="1"/>
</dbReference>
<organism evidence="10 11">
    <name type="scientific">Methanosarcina mazei (strain ATCC BAA-159 / DSM 3647 / Goe1 / Go1 / JCM 11833 / OCM 88)</name>
    <name type="common">Methanosarcina frisia</name>
    <dbReference type="NCBI Taxonomy" id="192952"/>
    <lineage>
        <taxon>Archaea</taxon>
        <taxon>Methanobacteriati</taxon>
        <taxon>Methanobacteriota</taxon>
        <taxon>Stenosarchaea group</taxon>
        <taxon>Methanomicrobia</taxon>
        <taxon>Methanosarcinales</taxon>
        <taxon>Methanosarcinaceae</taxon>
        <taxon>Methanosarcina</taxon>
    </lineage>
</organism>
<dbReference type="InterPro" id="IPR003593">
    <property type="entry name" value="AAA+_ATPase"/>
</dbReference>
<evidence type="ECO:0000313" key="10">
    <source>
        <dbReference type="EMBL" id="AAM32151.1"/>
    </source>
</evidence>
<dbReference type="Gene3D" id="3.40.50.300">
    <property type="entry name" value="P-loop containing nucleotide triphosphate hydrolases"/>
    <property type="match status" value="1"/>
</dbReference>
<dbReference type="InterPro" id="IPR017871">
    <property type="entry name" value="ABC_transporter-like_CS"/>
</dbReference>
<evidence type="ECO:0000256" key="4">
    <source>
        <dbReference type="ARBA" id="ARBA00022741"/>
    </source>
</evidence>
<dbReference type="GO" id="GO:0005524">
    <property type="term" value="F:ATP binding"/>
    <property type="evidence" value="ECO:0007669"/>
    <property type="project" value="UniProtKB-KW"/>
</dbReference>
<keyword evidence="4" id="KW-0547">Nucleotide-binding</keyword>
<evidence type="ECO:0000313" key="11">
    <source>
        <dbReference type="Proteomes" id="UP000000595"/>
    </source>
</evidence>
<comment type="subcellular location">
    <subcellularLocation>
        <location evidence="1">Cell membrane</location>
        <topology evidence="1">Peripheral membrane protein</topology>
        <orientation evidence="1">Cytoplasmic side</orientation>
    </subcellularLocation>
</comment>
<dbReference type="GO" id="GO:0016887">
    <property type="term" value="F:ATP hydrolysis activity"/>
    <property type="evidence" value="ECO:0007669"/>
    <property type="project" value="InterPro"/>
</dbReference>
<dbReference type="GO" id="GO:0043215">
    <property type="term" value="P:daunorubicin transport"/>
    <property type="evidence" value="ECO:0007669"/>
    <property type="project" value="InterPro"/>
</dbReference>
<dbReference type="PATRIC" id="fig|192952.21.peg.2810"/>
<evidence type="ECO:0000256" key="6">
    <source>
        <dbReference type="ARBA" id="ARBA00022967"/>
    </source>
</evidence>
<keyword evidence="6" id="KW-1278">Translocase</keyword>